<keyword evidence="6" id="KW-1185">Reference proteome</keyword>
<name>A0A0H2S4S6_9AGAM</name>
<feature type="compositionally biased region" description="Basic and acidic residues" evidence="4">
    <location>
        <begin position="67"/>
        <end position="92"/>
    </location>
</feature>
<feature type="region of interest" description="Disordered" evidence="4">
    <location>
        <begin position="56"/>
        <end position="125"/>
    </location>
</feature>
<dbReference type="EMBL" id="KQ085888">
    <property type="protein sequence ID" value="KLO19265.1"/>
    <property type="molecule type" value="Genomic_DNA"/>
</dbReference>
<proteinExistence type="predicted"/>
<dbReference type="PANTHER" id="PTHR14107">
    <property type="entry name" value="WD REPEAT PROTEIN"/>
    <property type="match status" value="1"/>
</dbReference>
<evidence type="ECO:0000256" key="3">
    <source>
        <dbReference type="PROSITE-ProRule" id="PRU00221"/>
    </source>
</evidence>
<reference evidence="5 6" key="1">
    <citation type="submission" date="2015-04" db="EMBL/GenBank/DDBJ databases">
        <title>Complete genome sequence of Schizopora paradoxa KUC8140, a cosmopolitan wood degrader in East Asia.</title>
        <authorList>
            <consortium name="DOE Joint Genome Institute"/>
            <person name="Min B."/>
            <person name="Park H."/>
            <person name="Jang Y."/>
            <person name="Kim J.-J."/>
            <person name="Kim K.H."/>
            <person name="Pangilinan J."/>
            <person name="Lipzen A."/>
            <person name="Riley R."/>
            <person name="Grigoriev I.V."/>
            <person name="Spatafora J.W."/>
            <person name="Choi I.-G."/>
        </authorList>
    </citation>
    <scope>NUCLEOTIDE SEQUENCE [LARGE SCALE GENOMIC DNA]</scope>
    <source>
        <strain evidence="5 6">KUC8140</strain>
    </source>
</reference>
<feature type="region of interest" description="Disordered" evidence="4">
    <location>
        <begin position="289"/>
        <end position="329"/>
    </location>
</feature>
<feature type="compositionally biased region" description="Low complexity" evidence="4">
    <location>
        <begin position="304"/>
        <end position="326"/>
    </location>
</feature>
<keyword evidence="1 3" id="KW-0853">WD repeat</keyword>
<evidence type="ECO:0000256" key="2">
    <source>
        <dbReference type="ARBA" id="ARBA00022737"/>
    </source>
</evidence>
<dbReference type="GO" id="GO:0005634">
    <property type="term" value="C:nucleus"/>
    <property type="evidence" value="ECO:0007669"/>
    <property type="project" value="TreeGrafter"/>
</dbReference>
<accession>A0A0H2S4S6</accession>
<evidence type="ECO:0000313" key="5">
    <source>
        <dbReference type="EMBL" id="KLO19265.1"/>
    </source>
</evidence>
<dbReference type="GO" id="GO:0051286">
    <property type="term" value="C:cell tip"/>
    <property type="evidence" value="ECO:0007669"/>
    <property type="project" value="TreeGrafter"/>
</dbReference>
<dbReference type="AlphaFoldDB" id="A0A0H2S4S6"/>
<dbReference type="GO" id="GO:0032153">
    <property type="term" value="C:cell division site"/>
    <property type="evidence" value="ECO:0007669"/>
    <property type="project" value="TreeGrafter"/>
</dbReference>
<dbReference type="InterPro" id="IPR001680">
    <property type="entry name" value="WD40_rpt"/>
</dbReference>
<evidence type="ECO:0000256" key="1">
    <source>
        <dbReference type="ARBA" id="ARBA00022574"/>
    </source>
</evidence>
<dbReference type="FunCoup" id="A0A0H2S4S6">
    <property type="interactions" value="98"/>
</dbReference>
<dbReference type="SMART" id="SM00320">
    <property type="entry name" value="WD40"/>
    <property type="match status" value="4"/>
</dbReference>
<organism evidence="5 6">
    <name type="scientific">Schizopora paradoxa</name>
    <dbReference type="NCBI Taxonomy" id="27342"/>
    <lineage>
        <taxon>Eukaryota</taxon>
        <taxon>Fungi</taxon>
        <taxon>Dikarya</taxon>
        <taxon>Basidiomycota</taxon>
        <taxon>Agaricomycotina</taxon>
        <taxon>Agaricomycetes</taxon>
        <taxon>Hymenochaetales</taxon>
        <taxon>Schizoporaceae</taxon>
        <taxon>Schizopora</taxon>
    </lineage>
</organism>
<dbReference type="InterPro" id="IPR036322">
    <property type="entry name" value="WD40_repeat_dom_sf"/>
</dbReference>
<dbReference type="SUPFAM" id="SSF50978">
    <property type="entry name" value="WD40 repeat-like"/>
    <property type="match status" value="1"/>
</dbReference>
<dbReference type="Proteomes" id="UP000053477">
    <property type="component" value="Unassembled WGS sequence"/>
</dbReference>
<dbReference type="Pfam" id="PF00400">
    <property type="entry name" value="WD40"/>
    <property type="match status" value="2"/>
</dbReference>
<dbReference type="InParanoid" id="A0A0H2S4S6"/>
<dbReference type="PROSITE" id="PS50082">
    <property type="entry name" value="WD_REPEATS_2"/>
    <property type="match status" value="1"/>
</dbReference>
<feature type="repeat" description="WD" evidence="3">
    <location>
        <begin position="453"/>
        <end position="499"/>
    </location>
</feature>
<dbReference type="STRING" id="27342.A0A0H2S4S6"/>
<dbReference type="InterPro" id="IPR051362">
    <property type="entry name" value="WD_repeat_creC_regulators"/>
</dbReference>
<dbReference type="InterPro" id="IPR015943">
    <property type="entry name" value="WD40/YVTN_repeat-like_dom_sf"/>
</dbReference>
<dbReference type="Gene3D" id="2.130.10.10">
    <property type="entry name" value="YVTN repeat-like/Quinoprotein amine dehydrogenase"/>
    <property type="match status" value="1"/>
</dbReference>
<feature type="compositionally biased region" description="Basic and acidic residues" evidence="4">
    <location>
        <begin position="289"/>
        <end position="303"/>
    </location>
</feature>
<keyword evidence="2" id="KW-0677">Repeat</keyword>
<evidence type="ECO:0000313" key="6">
    <source>
        <dbReference type="Proteomes" id="UP000053477"/>
    </source>
</evidence>
<evidence type="ECO:0000256" key="4">
    <source>
        <dbReference type="SAM" id="MobiDB-lite"/>
    </source>
</evidence>
<sequence>MENELTFVAPEGVYSLTEEHKPTILNPHIIAATPPIYPTKLATCVVRFPAVRQTSGPGIAHFLGGGKDSKTKEKDKEKEKEMLLVKEREDGKSLSSSGDPTDEEHSDPHPSPALQNSTSTSPSYDTSKLFAPALGTIKKKSISRPKQNIRTTTSTFVTRLQSIDGLNRYLQSKQNDVTFLFYNCAKNFFWAELGSKPKEPINRITFSAYPTCHAVNLMTASPEALDIVIGFHTGDLIWLEPISGRYARLNKQGCICNSPCTSIKWVPNSPTLFLVSHADGTIIVYDKERDDGSFTPREPEARSSTRTNGNANGSGSSSSSIPSDGSDSSRDWNPLDSIFVTMPKWHPVTNVHLGRSAKSEGFKNPVTHWRVSKRSIADISFSHDGKYLAVVAEDGCLRIIDAFSEQLLDCYASYFGSFTCCAWSPDSQFLITGGQDDLVTIFSPVDQRVVARCQGHSSFVSSVYFDPERTDERTYRFGSVGEDNKLILWDFSSGALHRPKLMPSYQQRLSISSSLSLALKRRPDAAEGSTLHLPPALLAEEDGISRYHGAPSRNEVAVVQPVVVKHIEGDLLTAVSFTANSILTASKAGYTKCWLRPMEVRPRASRLKLRNPGSPNGIQ</sequence>
<dbReference type="GO" id="GO:0045013">
    <property type="term" value="P:carbon catabolite repression of transcription"/>
    <property type="evidence" value="ECO:0007669"/>
    <property type="project" value="TreeGrafter"/>
</dbReference>
<feature type="compositionally biased region" description="Polar residues" evidence="4">
    <location>
        <begin position="113"/>
        <end position="125"/>
    </location>
</feature>
<protein>
    <submittedName>
        <fullName evidence="5">WD40 repeat-like protein</fullName>
    </submittedName>
</protein>
<dbReference type="PANTHER" id="PTHR14107:SF16">
    <property type="entry name" value="AT02583P"/>
    <property type="match status" value="1"/>
</dbReference>
<gene>
    <name evidence="5" type="ORF">SCHPADRAFT_952899</name>
</gene>
<dbReference type="OrthoDB" id="3367at2759"/>